<reference evidence="8 9" key="1">
    <citation type="submission" date="2017-10" db="EMBL/GenBank/DDBJ databases">
        <title>Comparative genomics in systemic dimorphic fungi from Ajellomycetaceae.</title>
        <authorList>
            <person name="Munoz J.F."/>
            <person name="Mcewen J.G."/>
            <person name="Clay O.K."/>
            <person name="Cuomo C.A."/>
        </authorList>
    </citation>
    <scope>NUCLEOTIDE SEQUENCE [LARGE SCALE GENOMIC DNA]</scope>
    <source>
        <strain evidence="8 9">UAMH5409</strain>
    </source>
</reference>
<feature type="compositionally biased region" description="Polar residues" evidence="4">
    <location>
        <begin position="500"/>
        <end position="518"/>
    </location>
</feature>
<feature type="region of interest" description="Disordered" evidence="4">
    <location>
        <begin position="1656"/>
        <end position="1716"/>
    </location>
</feature>
<feature type="compositionally biased region" description="Basic and acidic residues" evidence="4">
    <location>
        <begin position="55"/>
        <end position="100"/>
    </location>
</feature>
<feature type="compositionally biased region" description="Basic and acidic residues" evidence="4">
    <location>
        <begin position="1027"/>
        <end position="1037"/>
    </location>
</feature>
<proteinExistence type="predicted"/>
<dbReference type="PANTHER" id="PTHR23196:SF1">
    <property type="entry name" value="PAX-INTERACTING PROTEIN 1"/>
    <property type="match status" value="1"/>
</dbReference>
<evidence type="ECO:0000259" key="7">
    <source>
        <dbReference type="Pfam" id="PF24345"/>
    </source>
</evidence>
<accession>A0A2B7XSU2</accession>
<keyword evidence="9" id="KW-1185">Reference proteome</keyword>
<feature type="compositionally biased region" description="Basic and acidic residues" evidence="4">
    <location>
        <begin position="1144"/>
        <end position="1159"/>
    </location>
</feature>
<feature type="region of interest" description="Disordered" evidence="4">
    <location>
        <begin position="1590"/>
        <end position="1625"/>
    </location>
</feature>
<comment type="subcellular location">
    <subcellularLocation>
        <location evidence="1">Nucleus</location>
    </subcellularLocation>
</comment>
<evidence type="ECO:0000256" key="1">
    <source>
        <dbReference type="ARBA" id="ARBA00004123"/>
    </source>
</evidence>
<feature type="compositionally biased region" description="Polar residues" evidence="4">
    <location>
        <begin position="1038"/>
        <end position="1052"/>
    </location>
</feature>
<feature type="compositionally biased region" description="Polar residues" evidence="4">
    <location>
        <begin position="987"/>
        <end position="997"/>
    </location>
</feature>
<feature type="region of interest" description="Disordered" evidence="4">
    <location>
        <begin position="1019"/>
        <end position="1377"/>
    </location>
</feature>
<evidence type="ECO:0000256" key="3">
    <source>
        <dbReference type="ARBA" id="ARBA00023242"/>
    </source>
</evidence>
<feature type="compositionally biased region" description="Basic and acidic residues" evidence="4">
    <location>
        <begin position="188"/>
        <end position="205"/>
    </location>
</feature>
<dbReference type="Proteomes" id="UP000223968">
    <property type="component" value="Unassembled WGS sequence"/>
</dbReference>
<dbReference type="STRING" id="1447875.A0A2B7XSU2"/>
<organism evidence="8 9">
    <name type="scientific">Helicocarpus griseus UAMH5409</name>
    <dbReference type="NCBI Taxonomy" id="1447875"/>
    <lineage>
        <taxon>Eukaryota</taxon>
        <taxon>Fungi</taxon>
        <taxon>Dikarya</taxon>
        <taxon>Ascomycota</taxon>
        <taxon>Pezizomycotina</taxon>
        <taxon>Eurotiomycetes</taxon>
        <taxon>Eurotiomycetidae</taxon>
        <taxon>Onygenales</taxon>
        <taxon>Ajellomycetaceae</taxon>
        <taxon>Helicocarpus</taxon>
    </lineage>
</organism>
<feature type="compositionally biased region" description="Low complexity" evidence="4">
    <location>
        <begin position="1666"/>
        <end position="1683"/>
    </location>
</feature>
<feature type="compositionally biased region" description="Low complexity" evidence="4">
    <location>
        <begin position="1255"/>
        <end position="1267"/>
    </location>
</feature>
<name>A0A2B7XSU2_9EURO</name>
<feature type="compositionally biased region" description="Basic residues" evidence="4">
    <location>
        <begin position="375"/>
        <end position="393"/>
    </location>
</feature>
<feature type="region of interest" description="Disordered" evidence="4">
    <location>
        <begin position="1"/>
        <end position="558"/>
    </location>
</feature>
<gene>
    <name evidence="8" type="ORF">AJ79_04534</name>
</gene>
<dbReference type="InterPro" id="IPR056223">
    <property type="entry name" value="PH_24"/>
</dbReference>
<evidence type="ECO:0000259" key="6">
    <source>
        <dbReference type="Pfam" id="PF24344"/>
    </source>
</evidence>
<feature type="compositionally biased region" description="Basic and acidic residues" evidence="4">
    <location>
        <begin position="354"/>
        <end position="367"/>
    </location>
</feature>
<feature type="compositionally biased region" description="Low complexity" evidence="4">
    <location>
        <begin position="1293"/>
        <end position="1308"/>
    </location>
</feature>
<keyword evidence="3" id="KW-0539">Nucleus</keyword>
<dbReference type="Pfam" id="PF24340">
    <property type="entry name" value="DH_2"/>
    <property type="match status" value="1"/>
</dbReference>
<comment type="caution">
    <text evidence="8">The sequence shown here is derived from an EMBL/GenBank/DDBJ whole genome shotgun (WGS) entry which is preliminary data.</text>
</comment>
<dbReference type="GO" id="GO:0035861">
    <property type="term" value="C:site of double-strand break"/>
    <property type="evidence" value="ECO:0007669"/>
    <property type="project" value="TreeGrafter"/>
</dbReference>
<feature type="domain" description="PH" evidence="7">
    <location>
        <begin position="1373"/>
        <end position="1511"/>
    </location>
</feature>
<feature type="domain" description="PH" evidence="6">
    <location>
        <begin position="817"/>
        <end position="959"/>
    </location>
</feature>
<feature type="region of interest" description="Disordered" evidence="4">
    <location>
        <begin position="977"/>
        <end position="1004"/>
    </location>
</feature>
<evidence type="ECO:0000259" key="5">
    <source>
        <dbReference type="Pfam" id="PF24340"/>
    </source>
</evidence>
<dbReference type="InterPro" id="IPR056416">
    <property type="entry name" value="DH_2_fung"/>
</dbReference>
<feature type="compositionally biased region" description="Basic residues" evidence="4">
    <location>
        <begin position="430"/>
        <end position="440"/>
    </location>
</feature>
<feature type="compositionally biased region" description="Acidic residues" evidence="4">
    <location>
        <begin position="1320"/>
        <end position="1329"/>
    </location>
</feature>
<evidence type="ECO:0000256" key="2">
    <source>
        <dbReference type="ARBA" id="ARBA00022763"/>
    </source>
</evidence>
<dbReference type="GO" id="GO:0006974">
    <property type="term" value="P:DNA damage response"/>
    <property type="evidence" value="ECO:0007669"/>
    <property type="project" value="UniProtKB-KW"/>
</dbReference>
<feature type="compositionally biased region" description="Basic and acidic residues" evidence="4">
    <location>
        <begin position="519"/>
        <end position="547"/>
    </location>
</feature>
<feature type="compositionally biased region" description="Low complexity" evidence="4">
    <location>
        <begin position="1590"/>
        <end position="1612"/>
    </location>
</feature>
<protein>
    <recommendedName>
        <fullName evidence="10">PI-PLC Y-box domain-containing protein</fullName>
    </recommendedName>
</protein>
<dbReference type="OrthoDB" id="5408934at2759"/>
<keyword evidence="2" id="KW-0227">DNA damage</keyword>
<evidence type="ECO:0008006" key="10">
    <source>
        <dbReference type="Google" id="ProtNLM"/>
    </source>
</evidence>
<feature type="compositionally biased region" description="Low complexity" evidence="4">
    <location>
        <begin position="461"/>
        <end position="491"/>
    </location>
</feature>
<dbReference type="InterPro" id="IPR051579">
    <property type="entry name" value="DDR_Transcriptional_Reg"/>
</dbReference>
<feature type="compositionally biased region" description="Basic and acidic residues" evidence="4">
    <location>
        <begin position="288"/>
        <end position="301"/>
    </location>
</feature>
<feature type="compositionally biased region" description="Basic and acidic residues" evidence="4">
    <location>
        <begin position="228"/>
        <end position="245"/>
    </location>
</feature>
<feature type="domain" description="DBL homology" evidence="5">
    <location>
        <begin position="596"/>
        <end position="804"/>
    </location>
</feature>
<dbReference type="GO" id="GO:0005634">
    <property type="term" value="C:nucleus"/>
    <property type="evidence" value="ECO:0007669"/>
    <property type="project" value="UniProtKB-SubCell"/>
</dbReference>
<dbReference type="Pfam" id="PF24345">
    <property type="entry name" value="PH_24"/>
    <property type="match status" value="1"/>
</dbReference>
<dbReference type="PANTHER" id="PTHR23196">
    <property type="entry name" value="PAX TRANSCRIPTION ACTIVATION DOMAIN INTERACTING PROTEIN"/>
    <property type="match status" value="1"/>
</dbReference>
<evidence type="ECO:0000313" key="9">
    <source>
        <dbReference type="Proteomes" id="UP000223968"/>
    </source>
</evidence>
<feature type="compositionally biased region" description="Basic and acidic residues" evidence="4">
    <location>
        <begin position="1223"/>
        <end position="1240"/>
    </location>
</feature>
<evidence type="ECO:0000256" key="4">
    <source>
        <dbReference type="SAM" id="MobiDB-lite"/>
    </source>
</evidence>
<dbReference type="EMBL" id="PDNB01000064">
    <property type="protein sequence ID" value="PGH12025.1"/>
    <property type="molecule type" value="Genomic_DNA"/>
</dbReference>
<feature type="compositionally biased region" description="Polar residues" evidence="4">
    <location>
        <begin position="1359"/>
        <end position="1377"/>
    </location>
</feature>
<dbReference type="InterPro" id="IPR056222">
    <property type="entry name" value="PH_23"/>
</dbReference>
<sequence>MPAPSPRRPSNRGRAKSTPPKEKPLDLGQPLGVHDTNSVREKVRRWQQQGGGVITEKDVGPGSDSDHTSPEPRPRSPKERTPKNKPSKVRDGSATKDHNAQRARNNSTPRKRVISDGHWRKNRSPPNTPPPKVTHRRKTEVFDRYGDSASSVEGKCETGKESGGSKSGTKPLPDDGIRVYATSTPSPRKSERPKSHHAYESRSMLDDDESALSDRTPVSRKHAPTKQNGHENDTREANPRKKAPDGECSTEPSEIFEFSEQENRPRRQGQKPPPRPLKPPRGGIFNHVIDESKKIFAKHEPPPPAPASRNPGSSVEAWLSSTPDPFVEEEDRPVQVPAPLNSQSRRERRSPSGQRRERYSPSGHAEDYEAESPGKSKRTRRRRRSGGSRRHSRSPPSTEASTTLHDDGVSRSEQPSEISKDTGESSSPALKRRGAKKRTKSFAEPGKMSTLQESLDEALQGSSLDPRSSSDGSEVSLSDRPPPLTLRRPFPGTGAHRLSTIMSVDTLSTSTATDMTPRQNEKAADSRANDQNEYEKQLESEARDHFDPNSLPGTRNGLKRRLTTNADLISVLYASGHGSRSIRSVRSIRTNRSRLATATIGDIMQEFASDEAKYMRELRTLVGGVIPVLLTSVLSKSDSAVAAGLFRPSGNPKDDENFTRPIVNMGISLERLKSLHKRAPLSNPDALLSWAQGAQKVYADYLKAWRLGFQDVVVNLAPPDDDLSKPTNPETESLYAGMAQDEDGDVVDGDGEKVDVAFLLKRPLVRLKYLAKTFKGINYIQTSPKAEEMSMVYQKLVTDARRRSNEERARLEDDMAANVDATRARSPRTLAVLTDVNVHKTRRVRARDFFNLSLLHSTGQQIDCRAELLLRDNPAEEGPGGDLLICEVDDTGRWLLFPPIDRGRASARNGDGKGEIVVMIRGVPGEEKDWKELITFRTDDEQVGFEWVQMIGLSPVPPKIDRSLSFINRAKRRNRTSRVLKEGSELSAESSKRSASPTDMDVPIGEQATVLSFATDLRSSIDDDDNDRPKEQLDISRDTLSLSPRGTLSSTQARKEEAGSASPHTPTRPRVSVSTPRSLNDAMDMAGGASPTTLKRTKAKRRSNYGDLGKPSPTSSGARTPDRENRGPESPLVGSRSPETKPATPHEEGQPKVSRDRDSSPQVALPKPQFGKPLGRRSLSPVPSLELPTIPKLRKGSQRSSPPASPREETPTSSPTTPKSKRRSVERSESPDEELLRRDPSLYSEDVPEPPPHKSPSSPVSKQSTTPILTPPNPRYTRNRRSSSPLKHEYEPSTASESSSSSYSDTSTVQHHEIDSSSDTSDEELEGDDIATPLPPIGARQFHKVSPTLAPNDSEETLAPSNSASQAPYRSVPSQPSKSARSVASIFYWHDKGTWEPLYPEECSVIITPGLIEAFEMSAVQSASSDEEGDPEIPSTRPLIGLELTPLVPIRRGTALDISIRSPPTARSKITTGNNVMFRSRNPEECEKLYGLINQSRINNPTYIALQNARGPYSMQPASLSRQNSNHRTSRFGGWFNWTRSSYRASSTPAASVAGVTDSSVGTMSSAFSALKKFGAGSKMFSIAKSTITSRTGSGSLYSTSTRSNSNSTPNSQFDSSPDGIKNAGGIGLTNAKIRLYSRESASKWRDMGAARLTILPASPAPSPPGTAGANYNNNNNNGPGRRPSMDFANGEGDGQSSTSPSSPPPAAPPLASTNQQEKRILIRGKTKGEVLLDVCLGESCFERVARTGIAVSVWEGYDGVAKEGGVVSGCFRVYMIQMKSEMETAYTFGLVGKLRY</sequence>
<dbReference type="Pfam" id="PF24344">
    <property type="entry name" value="PH_23"/>
    <property type="match status" value="1"/>
</dbReference>
<evidence type="ECO:0000313" key="8">
    <source>
        <dbReference type="EMBL" id="PGH12025.1"/>
    </source>
</evidence>